<evidence type="ECO:0000256" key="2">
    <source>
        <dbReference type="ARBA" id="ARBA00023002"/>
    </source>
</evidence>
<dbReference type="InterPro" id="IPR036291">
    <property type="entry name" value="NAD(P)-bd_dom_sf"/>
</dbReference>
<dbReference type="RefSeq" id="WP_137247817.1">
    <property type="nucleotide sequence ID" value="NZ_SZQA01000013.1"/>
</dbReference>
<evidence type="ECO:0000313" key="8">
    <source>
        <dbReference type="Proteomes" id="UP000308705"/>
    </source>
</evidence>
<dbReference type="EMBL" id="SZQA01000013">
    <property type="protein sequence ID" value="TKK88020.1"/>
    <property type="molecule type" value="Genomic_DNA"/>
</dbReference>
<dbReference type="GO" id="GO:0005829">
    <property type="term" value="C:cytosol"/>
    <property type="evidence" value="ECO:0007669"/>
    <property type="project" value="TreeGrafter"/>
</dbReference>
<dbReference type="GO" id="GO:0030267">
    <property type="term" value="F:glyoxylate reductase (NADPH) activity"/>
    <property type="evidence" value="ECO:0007669"/>
    <property type="project" value="TreeGrafter"/>
</dbReference>
<keyword evidence="3" id="KW-0520">NAD</keyword>
<feature type="domain" description="D-isomer specific 2-hydroxyacid dehydrogenase NAD-binding" evidence="6">
    <location>
        <begin position="118"/>
        <end position="286"/>
    </location>
</feature>
<evidence type="ECO:0000256" key="1">
    <source>
        <dbReference type="ARBA" id="ARBA00005854"/>
    </source>
</evidence>
<dbReference type="PANTHER" id="PTHR10996">
    <property type="entry name" value="2-HYDROXYACID DEHYDROGENASE-RELATED"/>
    <property type="match status" value="1"/>
</dbReference>
<gene>
    <name evidence="7" type="ORF">FDA94_15815</name>
</gene>
<feature type="domain" description="D-isomer specific 2-hydroxyacid dehydrogenase catalytic" evidence="5">
    <location>
        <begin position="31"/>
        <end position="318"/>
    </location>
</feature>
<dbReference type="AlphaFoldDB" id="A0A4U3MGT9"/>
<dbReference type="Gene3D" id="3.40.50.720">
    <property type="entry name" value="NAD(P)-binding Rossmann-like Domain"/>
    <property type="match status" value="2"/>
</dbReference>
<evidence type="ECO:0000259" key="6">
    <source>
        <dbReference type="Pfam" id="PF02826"/>
    </source>
</evidence>
<evidence type="ECO:0000256" key="4">
    <source>
        <dbReference type="RuleBase" id="RU003719"/>
    </source>
</evidence>
<comment type="similarity">
    <text evidence="1 4">Belongs to the D-isomer specific 2-hydroxyacid dehydrogenase family.</text>
</comment>
<dbReference type="SUPFAM" id="SSF51735">
    <property type="entry name" value="NAD(P)-binding Rossmann-fold domains"/>
    <property type="match status" value="1"/>
</dbReference>
<name>A0A4U3MGT9_9ACTN</name>
<dbReference type="InterPro" id="IPR006140">
    <property type="entry name" value="D-isomer_DH_NAD-bd"/>
</dbReference>
<dbReference type="PROSITE" id="PS00671">
    <property type="entry name" value="D_2_HYDROXYACID_DH_3"/>
    <property type="match status" value="1"/>
</dbReference>
<protein>
    <submittedName>
        <fullName evidence="7">3-phosphoglycerate dehydrogenase</fullName>
    </submittedName>
</protein>
<organism evidence="7 8">
    <name type="scientific">Herbidospora galbida</name>
    <dbReference type="NCBI Taxonomy" id="2575442"/>
    <lineage>
        <taxon>Bacteria</taxon>
        <taxon>Bacillati</taxon>
        <taxon>Actinomycetota</taxon>
        <taxon>Actinomycetes</taxon>
        <taxon>Streptosporangiales</taxon>
        <taxon>Streptosporangiaceae</taxon>
        <taxon>Herbidospora</taxon>
    </lineage>
</organism>
<dbReference type="Proteomes" id="UP000308705">
    <property type="component" value="Unassembled WGS sequence"/>
</dbReference>
<sequence>MTDLGRPWRLLALPPLPADAVRGLLSGLGDRIDVVTPETRDRAEVLDLLPEAEIVVGDWSSQLVLDAEAVARAPKLAFVQQPAVGVDGHDLGALADAGVPLANTAGVNAIAVAEWCVAAAFALVRRLGQGDAAVRAGEWPQLTLQPRELSSCKVGLVGFGPIGAACARMFGAMGCEVAYWSRSGKQETYGAAYQDLDGLVATSDIVVIVVALADETRGLFDANRLAMMKPGSFLVNAARGGIVDEKALIEAGQLAGMALDVFTTEPLPPGDPLRSDERILLSPHAAGVTPQSTTRLIQCVVGNLAAAVGGAPVINVVNGVNPVVKRR</sequence>
<dbReference type="Pfam" id="PF00389">
    <property type="entry name" value="2-Hacid_dh"/>
    <property type="match status" value="1"/>
</dbReference>
<evidence type="ECO:0000259" key="5">
    <source>
        <dbReference type="Pfam" id="PF00389"/>
    </source>
</evidence>
<evidence type="ECO:0000313" key="7">
    <source>
        <dbReference type="EMBL" id="TKK88020.1"/>
    </source>
</evidence>
<comment type="caution">
    <text evidence="7">The sequence shown here is derived from an EMBL/GenBank/DDBJ whole genome shotgun (WGS) entry which is preliminary data.</text>
</comment>
<dbReference type="InterPro" id="IPR006139">
    <property type="entry name" value="D-isomer_2_OHA_DH_cat_dom"/>
</dbReference>
<dbReference type="OrthoDB" id="117809at2"/>
<evidence type="ECO:0000256" key="3">
    <source>
        <dbReference type="ARBA" id="ARBA00023027"/>
    </source>
</evidence>
<dbReference type="GO" id="GO:0051287">
    <property type="term" value="F:NAD binding"/>
    <property type="evidence" value="ECO:0007669"/>
    <property type="project" value="InterPro"/>
</dbReference>
<dbReference type="CDD" id="cd12175">
    <property type="entry name" value="2-Hacid_dh_11"/>
    <property type="match status" value="1"/>
</dbReference>
<keyword evidence="2 4" id="KW-0560">Oxidoreductase</keyword>
<dbReference type="SUPFAM" id="SSF52283">
    <property type="entry name" value="Formate/glycerate dehydrogenase catalytic domain-like"/>
    <property type="match status" value="1"/>
</dbReference>
<dbReference type="PANTHER" id="PTHR10996:SF178">
    <property type="entry name" value="2-HYDROXYACID DEHYDROGENASE YGL185C-RELATED"/>
    <property type="match status" value="1"/>
</dbReference>
<dbReference type="InterPro" id="IPR029753">
    <property type="entry name" value="D-isomer_DH_CS"/>
</dbReference>
<dbReference type="GO" id="GO:0016618">
    <property type="term" value="F:hydroxypyruvate reductase [NAD(P)H] activity"/>
    <property type="evidence" value="ECO:0007669"/>
    <property type="project" value="TreeGrafter"/>
</dbReference>
<reference evidence="7 8" key="1">
    <citation type="submission" date="2019-04" db="EMBL/GenBank/DDBJ databases">
        <title>Herbidospora sp. NEAU-GS14.nov., a novel actinomycete isolated from soil.</title>
        <authorList>
            <person name="Han L."/>
        </authorList>
    </citation>
    <scope>NUCLEOTIDE SEQUENCE [LARGE SCALE GENOMIC DNA]</scope>
    <source>
        <strain evidence="7 8">NEAU-GS14</strain>
    </source>
</reference>
<accession>A0A4U3MGT9</accession>
<proteinExistence type="inferred from homology"/>
<keyword evidence="8" id="KW-1185">Reference proteome</keyword>
<dbReference type="Pfam" id="PF02826">
    <property type="entry name" value="2-Hacid_dh_C"/>
    <property type="match status" value="1"/>
</dbReference>
<dbReference type="InterPro" id="IPR050223">
    <property type="entry name" value="D-isomer_2-hydroxyacid_DH"/>
</dbReference>